<feature type="domain" description="HNH nuclease" evidence="1">
    <location>
        <begin position="55"/>
        <end position="115"/>
    </location>
</feature>
<dbReference type="InterPro" id="IPR003615">
    <property type="entry name" value="HNH_nuc"/>
</dbReference>
<sequence>MPTAAPKPCRHPGCGALVRDGGHYCEAHKRPARGSFADPARGSRHERGYGSKWDQIRARILARDCGLCQACLRQGRVTAVGDRPYSAYCDHIVPKAEGGTDDDTNLQTLCRPCHKAKTDAEKARGAARARV</sequence>
<dbReference type="AlphaFoldDB" id="A0A4R6E0D5"/>
<comment type="caution">
    <text evidence="2">The sequence shown here is derived from an EMBL/GenBank/DDBJ whole genome shotgun (WGS) entry which is preliminary data.</text>
</comment>
<gene>
    <name evidence="2" type="ORF">C7389_109133</name>
</gene>
<dbReference type="RefSeq" id="WP_133591691.1">
    <property type="nucleotide sequence ID" value="NZ_SNVV01000009.1"/>
</dbReference>
<name>A0A4R6E0D5_9RHOO</name>
<dbReference type="GO" id="GO:0004519">
    <property type="term" value="F:endonuclease activity"/>
    <property type="evidence" value="ECO:0007669"/>
    <property type="project" value="InterPro"/>
</dbReference>
<dbReference type="Pfam" id="PF01844">
    <property type="entry name" value="HNH"/>
    <property type="match status" value="1"/>
</dbReference>
<organism evidence="2 3">
    <name type="scientific">Azoarcus indigens</name>
    <dbReference type="NCBI Taxonomy" id="29545"/>
    <lineage>
        <taxon>Bacteria</taxon>
        <taxon>Pseudomonadati</taxon>
        <taxon>Pseudomonadota</taxon>
        <taxon>Betaproteobacteria</taxon>
        <taxon>Rhodocyclales</taxon>
        <taxon>Zoogloeaceae</taxon>
        <taxon>Azoarcus</taxon>
    </lineage>
</organism>
<dbReference type="OrthoDB" id="5292295at2"/>
<dbReference type="SMART" id="SM00507">
    <property type="entry name" value="HNHc"/>
    <property type="match status" value="1"/>
</dbReference>
<accession>A0A4R6E0D5</accession>
<dbReference type="GO" id="GO:0008270">
    <property type="term" value="F:zinc ion binding"/>
    <property type="evidence" value="ECO:0007669"/>
    <property type="project" value="InterPro"/>
</dbReference>
<dbReference type="Gene3D" id="1.10.30.50">
    <property type="match status" value="1"/>
</dbReference>
<proteinExistence type="predicted"/>
<dbReference type="GO" id="GO:0003676">
    <property type="term" value="F:nucleic acid binding"/>
    <property type="evidence" value="ECO:0007669"/>
    <property type="project" value="InterPro"/>
</dbReference>
<protein>
    <submittedName>
        <fullName evidence="2">5-methylcytosine-specific restriction protein A</fullName>
    </submittedName>
</protein>
<evidence type="ECO:0000313" key="3">
    <source>
        <dbReference type="Proteomes" id="UP000295129"/>
    </source>
</evidence>
<keyword evidence="3" id="KW-1185">Reference proteome</keyword>
<reference evidence="2 3" key="1">
    <citation type="submission" date="2019-03" db="EMBL/GenBank/DDBJ databases">
        <title>Genomic Encyclopedia of Type Strains, Phase IV (KMG-IV): sequencing the most valuable type-strain genomes for metagenomic binning, comparative biology and taxonomic classification.</title>
        <authorList>
            <person name="Goeker M."/>
        </authorList>
    </citation>
    <scope>NUCLEOTIDE SEQUENCE [LARGE SCALE GENOMIC DNA]</scope>
    <source>
        <strain evidence="2 3">DSM 12121</strain>
    </source>
</reference>
<dbReference type="EMBL" id="SNVV01000009">
    <property type="protein sequence ID" value="TDN50439.1"/>
    <property type="molecule type" value="Genomic_DNA"/>
</dbReference>
<dbReference type="InterPro" id="IPR002711">
    <property type="entry name" value="HNH"/>
</dbReference>
<evidence type="ECO:0000259" key="1">
    <source>
        <dbReference type="SMART" id="SM00507"/>
    </source>
</evidence>
<dbReference type="Proteomes" id="UP000295129">
    <property type="component" value="Unassembled WGS sequence"/>
</dbReference>
<dbReference type="CDD" id="cd00085">
    <property type="entry name" value="HNHc"/>
    <property type="match status" value="1"/>
</dbReference>
<evidence type="ECO:0000313" key="2">
    <source>
        <dbReference type="EMBL" id="TDN50439.1"/>
    </source>
</evidence>